<dbReference type="Pfam" id="PF01968">
    <property type="entry name" value="Hydantoinase_A"/>
    <property type="match status" value="1"/>
</dbReference>
<protein>
    <submittedName>
        <fullName evidence="4">Hydantoinase/oxoprolinase family protein</fullName>
    </submittedName>
</protein>
<dbReference type="GO" id="GO:0017168">
    <property type="term" value="F:5-oxoprolinase (ATP-hydrolyzing) activity"/>
    <property type="evidence" value="ECO:0007669"/>
    <property type="project" value="TreeGrafter"/>
</dbReference>
<evidence type="ECO:0000313" key="4">
    <source>
        <dbReference type="EMBL" id="RKF12671.1"/>
    </source>
</evidence>
<organism evidence="4 5">
    <name type="scientific">Roseovarius spongiae</name>
    <dbReference type="NCBI Taxonomy" id="2320272"/>
    <lineage>
        <taxon>Bacteria</taxon>
        <taxon>Pseudomonadati</taxon>
        <taxon>Pseudomonadota</taxon>
        <taxon>Alphaproteobacteria</taxon>
        <taxon>Rhodobacterales</taxon>
        <taxon>Roseobacteraceae</taxon>
        <taxon>Roseovarius</taxon>
    </lineage>
</organism>
<evidence type="ECO:0000313" key="5">
    <source>
        <dbReference type="Proteomes" id="UP000281128"/>
    </source>
</evidence>
<evidence type="ECO:0000259" key="3">
    <source>
        <dbReference type="Pfam" id="PF19278"/>
    </source>
</evidence>
<gene>
    <name evidence="4" type="ORF">D6850_17080</name>
</gene>
<comment type="caution">
    <text evidence="4">The sequence shown here is derived from an EMBL/GenBank/DDBJ whole genome shotgun (WGS) entry which is preliminary data.</text>
</comment>
<dbReference type="PANTHER" id="PTHR11365">
    <property type="entry name" value="5-OXOPROLINASE RELATED"/>
    <property type="match status" value="1"/>
</dbReference>
<feature type="domain" description="Acetophenone carboxylase-like C-terminal" evidence="3">
    <location>
        <begin position="500"/>
        <end position="665"/>
    </location>
</feature>
<dbReference type="EMBL" id="RAPE01000006">
    <property type="protein sequence ID" value="RKF12671.1"/>
    <property type="molecule type" value="Genomic_DNA"/>
</dbReference>
<dbReference type="GO" id="GO:0005829">
    <property type="term" value="C:cytosol"/>
    <property type="evidence" value="ECO:0007669"/>
    <property type="project" value="TreeGrafter"/>
</dbReference>
<feature type="domain" description="Hydantoinase/oxoprolinase N-terminal" evidence="2">
    <location>
        <begin position="7"/>
        <end position="179"/>
    </location>
</feature>
<dbReference type="InterPro" id="IPR045079">
    <property type="entry name" value="Oxoprolinase-like"/>
</dbReference>
<dbReference type="Proteomes" id="UP000281128">
    <property type="component" value="Unassembled WGS sequence"/>
</dbReference>
<evidence type="ECO:0000259" key="2">
    <source>
        <dbReference type="Pfam" id="PF05378"/>
    </source>
</evidence>
<proteinExistence type="predicted"/>
<dbReference type="GO" id="GO:0006749">
    <property type="term" value="P:glutathione metabolic process"/>
    <property type="evidence" value="ECO:0007669"/>
    <property type="project" value="TreeGrafter"/>
</dbReference>
<dbReference type="RefSeq" id="WP_121168823.1">
    <property type="nucleotide sequence ID" value="NZ_RAPE01000006.1"/>
</dbReference>
<sequence>MTEKNTRVGIEVGGTFTDIVAITNGRMRVAKVPSTPASPDVGAINALSKLGIAPASVSELVHGSTVATNAVLERKGARIAMLVTKGTRDVLSLQRHDRKSIYKLQYRKPEPIVARDNIFEVSGRIAADGEIVEPVDEQNDRDLIEKIVRSSDYDVIVICLLNSYVNVAHEILIKDIVRTIDPSFAVICSHEVSREFREYERASTTALAGFVQPVIKGYLNRFAASLAEDGFDGALSVMQSNGGRMPAAAVGDQPITALLSGPAAGVVGAVKAAESMGLRDLITLDMGGTSTDVAMIQNSRPELTAELEIDGLPIRTPVVDIVTVGAGGGSIAWIDDGAMLRVGPRSAGAVPGPASYGRGGTEPTVTDANLVRGSLRAGSLRDQGIDVDEEAALASFAPLSDALSLSNEDMADAVIRVAESNIVRAIQKISTERGNDPRRFTLVAFGGAAAVHAARVAEELNIRNVLVPMNAGVVSAAGLLSSDYVHYTVATQRYRLAVENLATIRGVIDGLKEKARDHLVNEGVSGAPNFEVFLEMRYVGQAFEIPVALNDIDDALTVEAIGRAFAAEHHRIFEFSKPADALAEIVSFRVGARIPAQVVRPMIDRGDDPGPPEQEIELREKGQTLKCRVVRSDHLGAEAESGPLLIEDGTTTILVPSNWTARRDASQHVVLEGGDQ</sequence>
<dbReference type="InterPro" id="IPR008040">
    <property type="entry name" value="Hydant_A_N"/>
</dbReference>
<name>A0A3A8B7K3_9RHOB</name>
<dbReference type="OrthoDB" id="9759608at2"/>
<reference evidence="4 5" key="1">
    <citation type="submission" date="2018-09" db="EMBL/GenBank/DDBJ databases">
        <title>Roseovarius spongiae sp. nov., isolated from a marine sponge.</title>
        <authorList>
            <person name="Zhuang L."/>
            <person name="Luo L."/>
        </authorList>
    </citation>
    <scope>NUCLEOTIDE SEQUENCE [LARGE SCALE GENOMIC DNA]</scope>
    <source>
        <strain evidence="4 5">HN-E21</strain>
    </source>
</reference>
<dbReference type="PANTHER" id="PTHR11365:SF23">
    <property type="entry name" value="HYPOTHETICAL 5-OXOPROLINASE (EUROFUNG)-RELATED"/>
    <property type="match status" value="1"/>
</dbReference>
<dbReference type="AlphaFoldDB" id="A0A3A8B7K3"/>
<evidence type="ECO:0000259" key="1">
    <source>
        <dbReference type="Pfam" id="PF01968"/>
    </source>
</evidence>
<dbReference type="InterPro" id="IPR049517">
    <property type="entry name" value="ACX-like_C"/>
</dbReference>
<accession>A0A3A8B7K3</accession>
<dbReference type="Pfam" id="PF19278">
    <property type="entry name" value="Hydant_A_C"/>
    <property type="match status" value="1"/>
</dbReference>
<keyword evidence="5" id="KW-1185">Reference proteome</keyword>
<dbReference type="InterPro" id="IPR002821">
    <property type="entry name" value="Hydantoinase_A"/>
</dbReference>
<dbReference type="Pfam" id="PF05378">
    <property type="entry name" value="Hydant_A_N"/>
    <property type="match status" value="1"/>
</dbReference>
<feature type="domain" description="Hydantoinase A/oxoprolinase" evidence="1">
    <location>
        <begin position="201"/>
        <end position="486"/>
    </location>
</feature>